<accession>A0AA38VWT2</accession>
<dbReference type="Proteomes" id="UP001174691">
    <property type="component" value="Unassembled WGS sequence"/>
</dbReference>
<dbReference type="PANTHER" id="PTHR48070">
    <property type="entry name" value="ESTERASE OVCA2"/>
    <property type="match status" value="1"/>
</dbReference>
<organism evidence="3 4">
    <name type="scientific">Coniochaeta hoffmannii</name>
    <dbReference type="NCBI Taxonomy" id="91930"/>
    <lineage>
        <taxon>Eukaryota</taxon>
        <taxon>Fungi</taxon>
        <taxon>Dikarya</taxon>
        <taxon>Ascomycota</taxon>
        <taxon>Pezizomycotina</taxon>
        <taxon>Sordariomycetes</taxon>
        <taxon>Sordariomycetidae</taxon>
        <taxon>Coniochaetales</taxon>
        <taxon>Coniochaetaceae</taxon>
        <taxon>Coniochaeta</taxon>
    </lineage>
</organism>
<dbReference type="GO" id="GO:0016787">
    <property type="term" value="F:hydrolase activity"/>
    <property type="evidence" value="ECO:0007669"/>
    <property type="project" value="UniProtKB-KW"/>
</dbReference>
<name>A0AA38VWT2_9PEZI</name>
<dbReference type="GO" id="GO:0019748">
    <property type="term" value="P:secondary metabolic process"/>
    <property type="evidence" value="ECO:0007669"/>
    <property type="project" value="TreeGrafter"/>
</dbReference>
<sequence>MKFLCLPGAYGSAKNFSVQLGPFAEHMEKRGLATFTYAQGEHEVDPPAGWEHYFGSRPLYRFLDASERDAFEALRRVRQLPRGLTPEATLRLFEDKTSSVTESFKKQFRTALDRIRQVIDEDPEIDAILGYSEGAMLAASILYEEHQNWVKDQFGIFFSGTPPLAMEPDGSLVAKLADECTSAIDIPTFHVFGSNDPLMYSAVALYNVCNQDTATLWDHGLGHLVPRDAETVSELGGILQAVMLKADKGLIAGTDTPITDFTDFSSESGISDRSDK</sequence>
<protein>
    <submittedName>
        <fullName evidence="3">Serine hydrolase FSH</fullName>
    </submittedName>
</protein>
<evidence type="ECO:0000259" key="2">
    <source>
        <dbReference type="Pfam" id="PF03959"/>
    </source>
</evidence>
<dbReference type="Pfam" id="PF03959">
    <property type="entry name" value="FSH1"/>
    <property type="match status" value="1"/>
</dbReference>
<evidence type="ECO:0000313" key="3">
    <source>
        <dbReference type="EMBL" id="KAJ9156759.1"/>
    </source>
</evidence>
<evidence type="ECO:0000256" key="1">
    <source>
        <dbReference type="ARBA" id="ARBA00022801"/>
    </source>
</evidence>
<dbReference type="Gene3D" id="3.40.50.1820">
    <property type="entry name" value="alpha/beta hydrolase"/>
    <property type="match status" value="1"/>
</dbReference>
<proteinExistence type="predicted"/>
<dbReference type="InterPro" id="IPR029058">
    <property type="entry name" value="AB_hydrolase_fold"/>
</dbReference>
<keyword evidence="1 3" id="KW-0378">Hydrolase</keyword>
<dbReference type="InterPro" id="IPR005645">
    <property type="entry name" value="FSH-like_dom"/>
</dbReference>
<dbReference type="GO" id="GO:0005737">
    <property type="term" value="C:cytoplasm"/>
    <property type="evidence" value="ECO:0007669"/>
    <property type="project" value="TreeGrafter"/>
</dbReference>
<dbReference type="SUPFAM" id="SSF53474">
    <property type="entry name" value="alpha/beta-Hydrolases"/>
    <property type="match status" value="1"/>
</dbReference>
<gene>
    <name evidence="3" type="ORF">NKR19_g4180</name>
</gene>
<keyword evidence="4" id="KW-1185">Reference proteome</keyword>
<dbReference type="GO" id="GO:0005634">
    <property type="term" value="C:nucleus"/>
    <property type="evidence" value="ECO:0007669"/>
    <property type="project" value="TreeGrafter"/>
</dbReference>
<dbReference type="EMBL" id="JANBVN010000051">
    <property type="protein sequence ID" value="KAJ9156759.1"/>
    <property type="molecule type" value="Genomic_DNA"/>
</dbReference>
<evidence type="ECO:0000313" key="4">
    <source>
        <dbReference type="Proteomes" id="UP001174691"/>
    </source>
</evidence>
<feature type="domain" description="Serine hydrolase" evidence="2">
    <location>
        <begin position="2"/>
        <end position="233"/>
    </location>
</feature>
<comment type="caution">
    <text evidence="3">The sequence shown here is derived from an EMBL/GenBank/DDBJ whole genome shotgun (WGS) entry which is preliminary data.</text>
</comment>
<reference evidence="3" key="1">
    <citation type="submission" date="2022-07" db="EMBL/GenBank/DDBJ databases">
        <title>Fungi with potential for degradation of polypropylene.</title>
        <authorList>
            <person name="Gostincar C."/>
        </authorList>
    </citation>
    <scope>NUCLEOTIDE SEQUENCE</scope>
    <source>
        <strain evidence="3">EXF-13287</strain>
    </source>
</reference>
<dbReference type="AlphaFoldDB" id="A0AA38VWT2"/>
<dbReference type="InterPro" id="IPR050593">
    <property type="entry name" value="LovG"/>
</dbReference>
<dbReference type="PANTHER" id="PTHR48070:SF4">
    <property type="entry name" value="ESTERASE ALNB"/>
    <property type="match status" value="1"/>
</dbReference>